<feature type="domain" description="Helicase C-terminal" evidence="12">
    <location>
        <begin position="244"/>
        <end position="446"/>
    </location>
</feature>
<sequence>MARENPSDGKEEEEEDVGFEELGLDPRLTRALSKKGMAKATPIQREAIPLILEGKDVVARAKTGSGKTFAYLLPVLQKLFSESGLGKSAPSVFVLVPTRELCQQVYLEASSLLEFCRVQLRIVQLTASMPIMDMRTALSGSPDIVVSTPASISTCIAKGALQTSSIKDSLSMLVLDEADLLLSYGYEDDLKSIVAHVPRRCQCLLMSATSSSDVEKLKKLVLHNPVILTLSEVGQSKDDIIPKNVQQFVISCSDRDKLLHLLALLKLELVQKKVLIFVNSIDNGFRIRLFLEQFGIRSSVLNAELPQNSRLHILEEFNAGLFDYLIATDDSQRKGKEQTLKENKMSSKKSKKQLRQKIDAEFGVVRGIDFKNVFTVINFDMPQGPAGYVHRIGRTGRAFNTGVAVSLVSLAEEGILEEVKSMFGDGDNEELSNCIVPFPLLTKNAVESLRYRAEDVAKGVTKIAVRESRAQDLRNEILNSEKLKAHFEDNPKDLDLLKHDKLLSKKAPPSHLREVPEYLVDLTTKEASKILKLTRAAMGIKASKKRPGFRRGLGRSRDPLKTFSAEVTHGEKEEKVAIKGRRVTMNLLTEEGKRPDMLHEITWRPITRIRVQQGFME</sequence>
<evidence type="ECO:0000256" key="6">
    <source>
        <dbReference type="ARBA" id="ARBA00022884"/>
    </source>
</evidence>
<dbReference type="PANTHER" id="PTHR47959">
    <property type="entry name" value="ATP-DEPENDENT RNA HELICASE RHLE-RELATED"/>
    <property type="match status" value="1"/>
</dbReference>
<dbReference type="EC" id="3.6.4.13" evidence="1"/>
<evidence type="ECO:0000256" key="9">
    <source>
        <dbReference type="PROSITE-ProRule" id="PRU00552"/>
    </source>
</evidence>
<dbReference type="InterPro" id="IPR001650">
    <property type="entry name" value="Helicase_C-like"/>
</dbReference>
<dbReference type="Proteomes" id="UP000317650">
    <property type="component" value="Chromosome 7"/>
</dbReference>
<dbReference type="GO" id="GO:0005829">
    <property type="term" value="C:cytosol"/>
    <property type="evidence" value="ECO:0007669"/>
    <property type="project" value="TreeGrafter"/>
</dbReference>
<dbReference type="CDD" id="cd18787">
    <property type="entry name" value="SF2_C_DEAD"/>
    <property type="match status" value="1"/>
</dbReference>
<dbReference type="AlphaFoldDB" id="A0A4S8JBZ0"/>
<dbReference type="EMBL" id="PYDT01000005">
    <property type="protein sequence ID" value="THU59287.1"/>
    <property type="molecule type" value="Genomic_DNA"/>
</dbReference>
<dbReference type="Pfam" id="PF00271">
    <property type="entry name" value="Helicase_C"/>
    <property type="match status" value="1"/>
</dbReference>
<evidence type="ECO:0000256" key="8">
    <source>
        <dbReference type="ARBA" id="ARBA00047984"/>
    </source>
</evidence>
<evidence type="ECO:0000256" key="7">
    <source>
        <dbReference type="ARBA" id="ARBA00038041"/>
    </source>
</evidence>
<dbReference type="Pfam" id="PF00270">
    <property type="entry name" value="DEAD"/>
    <property type="match status" value="1"/>
</dbReference>
<dbReference type="GO" id="GO:0016787">
    <property type="term" value="F:hydrolase activity"/>
    <property type="evidence" value="ECO:0007669"/>
    <property type="project" value="UniProtKB-KW"/>
</dbReference>
<evidence type="ECO:0000256" key="1">
    <source>
        <dbReference type="ARBA" id="ARBA00012552"/>
    </source>
</evidence>
<dbReference type="InterPro" id="IPR014001">
    <property type="entry name" value="Helicase_ATP-bd"/>
</dbReference>
<evidence type="ECO:0000259" key="12">
    <source>
        <dbReference type="PROSITE" id="PS51194"/>
    </source>
</evidence>
<keyword evidence="2" id="KW-0547">Nucleotide-binding</keyword>
<dbReference type="SMART" id="SM00487">
    <property type="entry name" value="DEXDc"/>
    <property type="match status" value="1"/>
</dbReference>
<gene>
    <name evidence="14" type="ORF">C4D60_Mb07t00530</name>
</gene>
<dbReference type="STRING" id="52838.A0A4S8JBZ0"/>
<dbReference type="PROSITE" id="PS51192">
    <property type="entry name" value="HELICASE_ATP_BIND_1"/>
    <property type="match status" value="1"/>
</dbReference>
<comment type="similarity">
    <text evidence="7">Belongs to the DEAD box helicase family. DDX56/DBP9 subfamily.</text>
</comment>
<keyword evidence="15" id="KW-1185">Reference proteome</keyword>
<keyword evidence="6" id="KW-0694">RNA-binding</keyword>
<feature type="domain" description="Helicase ATP-binding" evidence="11">
    <location>
        <begin position="48"/>
        <end position="228"/>
    </location>
</feature>
<dbReference type="PROSITE" id="PS51194">
    <property type="entry name" value="HELICASE_CTER"/>
    <property type="match status" value="1"/>
</dbReference>
<feature type="region of interest" description="Disordered" evidence="10">
    <location>
        <begin position="1"/>
        <end position="21"/>
    </location>
</feature>
<reference evidence="14 15" key="1">
    <citation type="journal article" date="2019" name="Nat. Plants">
        <title>Genome sequencing of Musa balbisiana reveals subgenome evolution and function divergence in polyploid bananas.</title>
        <authorList>
            <person name="Yao X."/>
        </authorList>
    </citation>
    <scope>NUCLEOTIDE SEQUENCE [LARGE SCALE GENOMIC DNA]</scope>
    <source>
        <strain evidence="15">cv. DH-PKW</strain>
        <tissue evidence="14">Leaves</tissue>
    </source>
</reference>
<evidence type="ECO:0000256" key="3">
    <source>
        <dbReference type="ARBA" id="ARBA00022801"/>
    </source>
</evidence>
<evidence type="ECO:0000313" key="15">
    <source>
        <dbReference type="Proteomes" id="UP000317650"/>
    </source>
</evidence>
<dbReference type="InterPro" id="IPR027417">
    <property type="entry name" value="P-loop_NTPase"/>
</dbReference>
<keyword evidence="5" id="KW-0067">ATP-binding</keyword>
<dbReference type="GO" id="GO:0003723">
    <property type="term" value="F:RNA binding"/>
    <property type="evidence" value="ECO:0007669"/>
    <property type="project" value="UniProtKB-KW"/>
</dbReference>
<dbReference type="PROSITE" id="PS51195">
    <property type="entry name" value="Q_MOTIF"/>
    <property type="match status" value="1"/>
</dbReference>
<dbReference type="InterPro" id="IPR014014">
    <property type="entry name" value="RNA_helicase_DEAD_Q_motif"/>
</dbReference>
<feature type="short sequence motif" description="Q motif" evidence="9">
    <location>
        <begin position="17"/>
        <end position="45"/>
    </location>
</feature>
<protein>
    <recommendedName>
        <fullName evidence="1">RNA helicase</fullName>
        <ecNumber evidence="1">3.6.4.13</ecNumber>
    </recommendedName>
</protein>
<accession>A0A4S8JBZ0</accession>
<evidence type="ECO:0000259" key="13">
    <source>
        <dbReference type="PROSITE" id="PS51195"/>
    </source>
</evidence>
<evidence type="ECO:0000256" key="10">
    <source>
        <dbReference type="SAM" id="MobiDB-lite"/>
    </source>
</evidence>
<dbReference type="PANTHER" id="PTHR47959:SF21">
    <property type="entry name" value="DEAD-BOX HELICASE 56"/>
    <property type="match status" value="1"/>
</dbReference>
<dbReference type="CDD" id="cd17961">
    <property type="entry name" value="DEADc_DDX56"/>
    <property type="match status" value="1"/>
</dbReference>
<evidence type="ECO:0000256" key="5">
    <source>
        <dbReference type="ARBA" id="ARBA00022840"/>
    </source>
</evidence>
<evidence type="ECO:0000256" key="2">
    <source>
        <dbReference type="ARBA" id="ARBA00022741"/>
    </source>
</evidence>
<keyword evidence="4" id="KW-0347">Helicase</keyword>
<dbReference type="Gene3D" id="3.40.50.300">
    <property type="entry name" value="P-loop containing nucleotide triphosphate hydrolases"/>
    <property type="match status" value="2"/>
</dbReference>
<feature type="domain" description="DEAD-box RNA helicase Q" evidence="13">
    <location>
        <begin position="17"/>
        <end position="45"/>
    </location>
</feature>
<dbReference type="SUPFAM" id="SSF52540">
    <property type="entry name" value="P-loop containing nucleoside triphosphate hydrolases"/>
    <property type="match status" value="2"/>
</dbReference>
<dbReference type="GO" id="GO:0003724">
    <property type="term" value="F:RNA helicase activity"/>
    <property type="evidence" value="ECO:0007669"/>
    <property type="project" value="UniProtKB-EC"/>
</dbReference>
<organism evidence="14 15">
    <name type="scientific">Musa balbisiana</name>
    <name type="common">Banana</name>
    <dbReference type="NCBI Taxonomy" id="52838"/>
    <lineage>
        <taxon>Eukaryota</taxon>
        <taxon>Viridiplantae</taxon>
        <taxon>Streptophyta</taxon>
        <taxon>Embryophyta</taxon>
        <taxon>Tracheophyta</taxon>
        <taxon>Spermatophyta</taxon>
        <taxon>Magnoliopsida</taxon>
        <taxon>Liliopsida</taxon>
        <taxon>Zingiberales</taxon>
        <taxon>Musaceae</taxon>
        <taxon>Musa</taxon>
    </lineage>
</organism>
<name>A0A4S8JBZ0_MUSBA</name>
<dbReference type="InterPro" id="IPR050079">
    <property type="entry name" value="DEAD_box_RNA_helicase"/>
</dbReference>
<evidence type="ECO:0000256" key="4">
    <source>
        <dbReference type="ARBA" id="ARBA00022806"/>
    </source>
</evidence>
<proteinExistence type="inferred from homology"/>
<keyword evidence="3" id="KW-0378">Hydrolase</keyword>
<comment type="catalytic activity">
    <reaction evidence="8">
        <text>ATP + H2O = ADP + phosphate + H(+)</text>
        <dbReference type="Rhea" id="RHEA:13065"/>
        <dbReference type="ChEBI" id="CHEBI:15377"/>
        <dbReference type="ChEBI" id="CHEBI:15378"/>
        <dbReference type="ChEBI" id="CHEBI:30616"/>
        <dbReference type="ChEBI" id="CHEBI:43474"/>
        <dbReference type="ChEBI" id="CHEBI:456216"/>
        <dbReference type="EC" id="3.6.4.13"/>
    </reaction>
</comment>
<feature type="compositionally biased region" description="Acidic residues" evidence="10">
    <location>
        <begin position="10"/>
        <end position="21"/>
    </location>
</feature>
<evidence type="ECO:0000313" key="14">
    <source>
        <dbReference type="EMBL" id="THU59287.1"/>
    </source>
</evidence>
<dbReference type="InterPro" id="IPR011545">
    <property type="entry name" value="DEAD/DEAH_box_helicase_dom"/>
</dbReference>
<comment type="caution">
    <text evidence="14">The sequence shown here is derived from an EMBL/GenBank/DDBJ whole genome shotgun (WGS) entry which is preliminary data.</text>
</comment>
<dbReference type="GO" id="GO:0005524">
    <property type="term" value="F:ATP binding"/>
    <property type="evidence" value="ECO:0007669"/>
    <property type="project" value="UniProtKB-KW"/>
</dbReference>
<dbReference type="SMART" id="SM00490">
    <property type="entry name" value="HELICc"/>
    <property type="match status" value="1"/>
</dbReference>
<evidence type="ECO:0000259" key="11">
    <source>
        <dbReference type="PROSITE" id="PS51192"/>
    </source>
</evidence>